<proteinExistence type="inferred from homology"/>
<dbReference type="Gene3D" id="3.40.980.10">
    <property type="entry name" value="MoaB/Mog-like domain"/>
    <property type="match status" value="1"/>
</dbReference>
<dbReference type="SMART" id="SM00852">
    <property type="entry name" value="MoCF_biosynth"/>
    <property type="match status" value="1"/>
</dbReference>
<protein>
    <recommendedName>
        <fullName evidence="7">Molybdopterin molybdenumtransferase</fullName>
        <ecNumber evidence="7">2.10.1.1</ecNumber>
    </recommendedName>
</protein>
<evidence type="ECO:0000256" key="6">
    <source>
        <dbReference type="ARBA" id="ARBA00047317"/>
    </source>
</evidence>
<dbReference type="EC" id="2.10.1.1" evidence="7"/>
<dbReference type="InterPro" id="IPR036425">
    <property type="entry name" value="MoaB/Mog-like_dom_sf"/>
</dbReference>
<keyword evidence="7 9" id="KW-0808">Transferase</keyword>
<dbReference type="GO" id="GO:0005829">
    <property type="term" value="C:cytosol"/>
    <property type="evidence" value="ECO:0007669"/>
    <property type="project" value="TreeGrafter"/>
</dbReference>
<evidence type="ECO:0000313" key="10">
    <source>
        <dbReference type="Proteomes" id="UP000284824"/>
    </source>
</evidence>
<dbReference type="AlphaFoldDB" id="A0A438LXM5"/>
<dbReference type="SUPFAM" id="SSF63882">
    <property type="entry name" value="MoeA N-terminal region -like"/>
    <property type="match status" value="1"/>
</dbReference>
<keyword evidence="7" id="KW-0479">Metal-binding</keyword>
<keyword evidence="5 7" id="KW-0501">Molybdenum cofactor biosynthesis</keyword>
<dbReference type="UniPathway" id="UPA00344"/>
<evidence type="ECO:0000256" key="2">
    <source>
        <dbReference type="ARBA" id="ARBA00005046"/>
    </source>
</evidence>
<dbReference type="InterPro" id="IPR005111">
    <property type="entry name" value="MoeA_C_domain_IV"/>
</dbReference>
<evidence type="ECO:0000256" key="7">
    <source>
        <dbReference type="RuleBase" id="RU365090"/>
    </source>
</evidence>
<dbReference type="Pfam" id="PF03454">
    <property type="entry name" value="MoeA_C"/>
    <property type="match status" value="1"/>
</dbReference>
<comment type="similarity">
    <text evidence="3 7">Belongs to the MoeA family.</text>
</comment>
<comment type="function">
    <text evidence="1 7">Catalyzes the insertion of molybdate into adenylated molybdopterin with the concomitant release of AMP.</text>
</comment>
<reference evidence="9 10" key="1">
    <citation type="submission" date="2019-01" db="EMBL/GenBank/DDBJ databases">
        <title>Sequencing the genomes of 1000 actinobacteria strains.</title>
        <authorList>
            <person name="Klenk H.-P."/>
        </authorList>
    </citation>
    <scope>NUCLEOTIDE SEQUENCE [LARGE SCALE GENOMIC DNA]</scope>
    <source>
        <strain evidence="9 10">DSM 43925</strain>
    </source>
</reference>
<evidence type="ECO:0000256" key="1">
    <source>
        <dbReference type="ARBA" id="ARBA00002901"/>
    </source>
</evidence>
<dbReference type="Proteomes" id="UP000284824">
    <property type="component" value="Unassembled WGS sequence"/>
</dbReference>
<organism evidence="9 10">
    <name type="scientific">Nonomuraea polychroma</name>
    <dbReference type="NCBI Taxonomy" id="46176"/>
    <lineage>
        <taxon>Bacteria</taxon>
        <taxon>Bacillati</taxon>
        <taxon>Actinomycetota</taxon>
        <taxon>Actinomycetes</taxon>
        <taxon>Streptosporangiales</taxon>
        <taxon>Streptosporangiaceae</taxon>
        <taxon>Nonomuraea</taxon>
    </lineage>
</organism>
<dbReference type="Gene3D" id="2.40.340.10">
    <property type="entry name" value="MoeA, C-terminal, domain IV"/>
    <property type="match status" value="1"/>
</dbReference>
<evidence type="ECO:0000313" key="9">
    <source>
        <dbReference type="EMBL" id="RVX38274.1"/>
    </source>
</evidence>
<dbReference type="PANTHER" id="PTHR10192:SF5">
    <property type="entry name" value="GEPHYRIN"/>
    <property type="match status" value="1"/>
</dbReference>
<evidence type="ECO:0000256" key="4">
    <source>
        <dbReference type="ARBA" id="ARBA00022505"/>
    </source>
</evidence>
<dbReference type="Pfam" id="PF00994">
    <property type="entry name" value="MoCF_biosynth"/>
    <property type="match status" value="1"/>
</dbReference>
<dbReference type="SUPFAM" id="SSF63867">
    <property type="entry name" value="MoeA C-terminal domain-like"/>
    <property type="match status" value="1"/>
</dbReference>
<dbReference type="GO" id="GO:0046872">
    <property type="term" value="F:metal ion binding"/>
    <property type="evidence" value="ECO:0007669"/>
    <property type="project" value="UniProtKB-UniRule"/>
</dbReference>
<dbReference type="InterPro" id="IPR038987">
    <property type="entry name" value="MoeA-like"/>
</dbReference>
<comment type="cofactor">
    <cofactor evidence="7">
        <name>Mg(2+)</name>
        <dbReference type="ChEBI" id="CHEBI:18420"/>
    </cofactor>
</comment>
<dbReference type="InterPro" id="IPR036688">
    <property type="entry name" value="MoeA_C_domain_IV_sf"/>
</dbReference>
<sequence length="404" mass="40373">MSWEAARVVAAGAARPLGPLSVPLSEALGCRLAAPLTALVAMPGVDVAAMDGYAVAGDGPWRVVGHVLAGGTFHPGELRAGEAVEIATGAPAPAGAEAVLPYEQADVGPPHTGPVTVPRMRAAHGVPAEVWVDGPAEPGRHIRRRGEDIAEGAVVLGTGAVVTPVALGLAAALGHDELLVRPKPRVTVLVTGDEVVQHGLPGPGRVRDAIGPFLPGLVEWAGGRVTGGVRLPDGAAPLRAALAASADVIVVCGASSKGPADHLRAVLGDLDADVFVDGVAVRPGHPQLLARLPGGALVAGLPGNPFAALAASLTLLAPILHGLAGRRGGASSRPVETSALAGTVRAHPRDTRLVPVRRTGRGAVPVGHDGPGSLWGAALAEALAVVPPGWSGEQVELIELPPGD</sequence>
<dbReference type="GO" id="GO:0061599">
    <property type="term" value="F:molybdopterin molybdotransferase activity"/>
    <property type="evidence" value="ECO:0007669"/>
    <property type="project" value="UniProtKB-UniRule"/>
</dbReference>
<dbReference type="InterPro" id="IPR001453">
    <property type="entry name" value="MoaB/Mog_dom"/>
</dbReference>
<keyword evidence="7" id="KW-0460">Magnesium</keyword>
<dbReference type="OrthoDB" id="3196725at2"/>
<dbReference type="EMBL" id="SAUN01000001">
    <property type="protein sequence ID" value="RVX38274.1"/>
    <property type="molecule type" value="Genomic_DNA"/>
</dbReference>
<name>A0A438LXM5_9ACTN</name>
<comment type="catalytic activity">
    <reaction evidence="6">
        <text>adenylyl-molybdopterin + molybdate = Mo-molybdopterin + AMP + H(+)</text>
        <dbReference type="Rhea" id="RHEA:35047"/>
        <dbReference type="ChEBI" id="CHEBI:15378"/>
        <dbReference type="ChEBI" id="CHEBI:36264"/>
        <dbReference type="ChEBI" id="CHEBI:62727"/>
        <dbReference type="ChEBI" id="CHEBI:71302"/>
        <dbReference type="ChEBI" id="CHEBI:456215"/>
        <dbReference type="EC" id="2.10.1.1"/>
    </reaction>
</comment>
<evidence type="ECO:0000259" key="8">
    <source>
        <dbReference type="SMART" id="SM00852"/>
    </source>
</evidence>
<dbReference type="RefSeq" id="WP_127940449.1">
    <property type="nucleotide sequence ID" value="NZ_SAUN01000001.1"/>
</dbReference>
<dbReference type="Pfam" id="PF03453">
    <property type="entry name" value="MoeA_N"/>
    <property type="match status" value="1"/>
</dbReference>
<feature type="domain" description="MoaB/Mog" evidence="8">
    <location>
        <begin position="187"/>
        <end position="322"/>
    </location>
</feature>
<evidence type="ECO:0000256" key="3">
    <source>
        <dbReference type="ARBA" id="ARBA00010763"/>
    </source>
</evidence>
<keyword evidence="4 7" id="KW-0500">Molybdenum</keyword>
<dbReference type="Gene3D" id="2.170.190.11">
    <property type="entry name" value="Molybdopterin biosynthesis moea protein, domain 3"/>
    <property type="match status" value="1"/>
</dbReference>
<dbReference type="PANTHER" id="PTHR10192">
    <property type="entry name" value="MOLYBDOPTERIN BIOSYNTHESIS PROTEIN"/>
    <property type="match status" value="1"/>
</dbReference>
<keyword evidence="10" id="KW-1185">Reference proteome</keyword>
<dbReference type="InterPro" id="IPR036135">
    <property type="entry name" value="MoeA_linker/N_sf"/>
</dbReference>
<dbReference type="GO" id="GO:0006777">
    <property type="term" value="P:Mo-molybdopterin cofactor biosynthetic process"/>
    <property type="evidence" value="ECO:0007669"/>
    <property type="project" value="UniProtKB-UniRule"/>
</dbReference>
<evidence type="ECO:0000256" key="5">
    <source>
        <dbReference type="ARBA" id="ARBA00023150"/>
    </source>
</evidence>
<comment type="caution">
    <text evidence="9">The sequence shown here is derived from an EMBL/GenBank/DDBJ whole genome shotgun (WGS) entry which is preliminary data.</text>
</comment>
<comment type="pathway">
    <text evidence="2 7">Cofactor biosynthesis; molybdopterin biosynthesis.</text>
</comment>
<accession>A0A438LXM5</accession>
<dbReference type="InterPro" id="IPR005110">
    <property type="entry name" value="MoeA_linker/N"/>
</dbReference>
<gene>
    <name evidence="9" type="ORF">EDD27_0568</name>
</gene>
<dbReference type="Gene3D" id="3.90.105.10">
    <property type="entry name" value="Molybdopterin biosynthesis moea protein, domain 2"/>
    <property type="match status" value="1"/>
</dbReference>
<dbReference type="SUPFAM" id="SSF53218">
    <property type="entry name" value="Molybdenum cofactor biosynthesis proteins"/>
    <property type="match status" value="1"/>
</dbReference>